<proteinExistence type="predicted"/>
<dbReference type="Proteomes" id="UP000265520">
    <property type="component" value="Unassembled WGS sequence"/>
</dbReference>
<evidence type="ECO:0000313" key="1">
    <source>
        <dbReference type="EMBL" id="MCI96016.1"/>
    </source>
</evidence>
<name>A0A392W6R1_9FABA</name>
<dbReference type="EMBL" id="LXQA011403487">
    <property type="protein sequence ID" value="MCI96016.1"/>
    <property type="molecule type" value="Genomic_DNA"/>
</dbReference>
<evidence type="ECO:0000313" key="2">
    <source>
        <dbReference type="Proteomes" id="UP000265520"/>
    </source>
</evidence>
<dbReference type="AlphaFoldDB" id="A0A392W6R1"/>
<keyword evidence="2" id="KW-1185">Reference proteome</keyword>
<accession>A0A392W6R1</accession>
<reference evidence="1 2" key="1">
    <citation type="journal article" date="2018" name="Front. Plant Sci.">
        <title>Red Clover (Trifolium pratense) and Zigzag Clover (T. medium) - A Picture of Genomic Similarities and Differences.</title>
        <authorList>
            <person name="Dluhosova J."/>
            <person name="Istvanek J."/>
            <person name="Nedelnik J."/>
            <person name="Repkova J."/>
        </authorList>
    </citation>
    <scope>NUCLEOTIDE SEQUENCE [LARGE SCALE GENOMIC DNA]</scope>
    <source>
        <strain evidence="2">cv. 10/8</strain>
        <tissue evidence="1">Leaf</tissue>
    </source>
</reference>
<sequence length="50" mass="5414">ISKTRARVVFEAYVLSGSDKVLESSRGCVCYVCVVEDGREDRGWCVTGGA</sequence>
<comment type="caution">
    <text evidence="1">The sequence shown here is derived from an EMBL/GenBank/DDBJ whole genome shotgun (WGS) entry which is preliminary data.</text>
</comment>
<feature type="non-terminal residue" evidence="1">
    <location>
        <position position="1"/>
    </location>
</feature>
<protein>
    <submittedName>
        <fullName evidence="1">Uncharacterized protein</fullName>
    </submittedName>
</protein>
<organism evidence="1 2">
    <name type="scientific">Trifolium medium</name>
    <dbReference type="NCBI Taxonomy" id="97028"/>
    <lineage>
        <taxon>Eukaryota</taxon>
        <taxon>Viridiplantae</taxon>
        <taxon>Streptophyta</taxon>
        <taxon>Embryophyta</taxon>
        <taxon>Tracheophyta</taxon>
        <taxon>Spermatophyta</taxon>
        <taxon>Magnoliopsida</taxon>
        <taxon>eudicotyledons</taxon>
        <taxon>Gunneridae</taxon>
        <taxon>Pentapetalae</taxon>
        <taxon>rosids</taxon>
        <taxon>fabids</taxon>
        <taxon>Fabales</taxon>
        <taxon>Fabaceae</taxon>
        <taxon>Papilionoideae</taxon>
        <taxon>50 kb inversion clade</taxon>
        <taxon>NPAAA clade</taxon>
        <taxon>Hologalegina</taxon>
        <taxon>IRL clade</taxon>
        <taxon>Trifolieae</taxon>
        <taxon>Trifolium</taxon>
    </lineage>
</organism>